<dbReference type="AlphaFoldDB" id="A0A841YI72"/>
<name>A0A841YI72_9LIST</name>
<keyword evidence="1" id="KW-0812">Transmembrane</keyword>
<evidence type="ECO:0000313" key="2">
    <source>
        <dbReference type="EMBL" id="MBC1399913.1"/>
    </source>
</evidence>
<evidence type="ECO:0000256" key="1">
    <source>
        <dbReference type="SAM" id="Phobius"/>
    </source>
</evidence>
<dbReference type="RefSeq" id="WP_185363532.1">
    <property type="nucleotide sequence ID" value="NZ_JAARPY010000020.1"/>
</dbReference>
<protein>
    <submittedName>
        <fullName evidence="2">Uncharacterized protein</fullName>
    </submittedName>
</protein>
<accession>A0A841YI72</accession>
<proteinExistence type="predicted"/>
<organism evidence="2 3">
    <name type="scientific">Listeria fleischmannii</name>
    <dbReference type="NCBI Taxonomy" id="1069827"/>
    <lineage>
        <taxon>Bacteria</taxon>
        <taxon>Bacillati</taxon>
        <taxon>Bacillota</taxon>
        <taxon>Bacilli</taxon>
        <taxon>Bacillales</taxon>
        <taxon>Listeriaceae</taxon>
        <taxon>Listeria</taxon>
    </lineage>
</organism>
<dbReference type="Proteomes" id="UP000571128">
    <property type="component" value="Unassembled WGS sequence"/>
</dbReference>
<dbReference type="EMBL" id="JAARPY010000020">
    <property type="protein sequence ID" value="MBC1399913.1"/>
    <property type="molecule type" value="Genomic_DNA"/>
</dbReference>
<gene>
    <name evidence="2" type="ORF">HB844_13700</name>
</gene>
<feature type="transmembrane region" description="Helical" evidence="1">
    <location>
        <begin position="47"/>
        <end position="68"/>
    </location>
</feature>
<evidence type="ECO:0000313" key="3">
    <source>
        <dbReference type="Proteomes" id="UP000571128"/>
    </source>
</evidence>
<sequence>MKLISTFLGILFGFMLLFQYVPTWFPQTTESVHMMKEGLQMGFDWCVAHWGRTTFGLILIGALFWIAYGQTK</sequence>
<keyword evidence="1" id="KW-0472">Membrane</keyword>
<keyword evidence="1" id="KW-1133">Transmembrane helix</keyword>
<reference evidence="2 3" key="1">
    <citation type="submission" date="2020-03" db="EMBL/GenBank/DDBJ databases">
        <title>Soil Listeria distribution.</title>
        <authorList>
            <person name="Liao J."/>
            <person name="Wiedmann M."/>
        </authorList>
    </citation>
    <scope>NUCLEOTIDE SEQUENCE [LARGE SCALE GENOMIC DNA]</scope>
    <source>
        <strain evidence="2 3">FSL L7-1645</strain>
    </source>
</reference>
<comment type="caution">
    <text evidence="2">The sequence shown here is derived from an EMBL/GenBank/DDBJ whole genome shotgun (WGS) entry which is preliminary data.</text>
</comment>